<organism evidence="2 3">
    <name type="scientific">Gilliamella apicola</name>
    <dbReference type="NCBI Taxonomy" id="1196095"/>
    <lineage>
        <taxon>Bacteria</taxon>
        <taxon>Pseudomonadati</taxon>
        <taxon>Pseudomonadota</taxon>
        <taxon>Gammaproteobacteria</taxon>
        <taxon>Orbales</taxon>
        <taxon>Orbaceae</taxon>
        <taxon>Gilliamella</taxon>
    </lineage>
</organism>
<dbReference type="SUPFAM" id="SSF46785">
    <property type="entry name" value="Winged helix' DNA-binding domain"/>
    <property type="match status" value="1"/>
</dbReference>
<dbReference type="Pfam" id="PF12840">
    <property type="entry name" value="HTH_20"/>
    <property type="match status" value="1"/>
</dbReference>
<dbReference type="GO" id="GO:0003677">
    <property type="term" value="F:DNA binding"/>
    <property type="evidence" value="ECO:0007669"/>
    <property type="project" value="TreeGrafter"/>
</dbReference>
<dbReference type="InterPro" id="IPR001845">
    <property type="entry name" value="HTH_ArsR_DNA-bd_dom"/>
</dbReference>
<dbReference type="InterPro" id="IPR011991">
    <property type="entry name" value="ArsR-like_HTH"/>
</dbReference>
<dbReference type="SMART" id="SM00418">
    <property type="entry name" value="HTH_ARSR"/>
    <property type="match status" value="1"/>
</dbReference>
<dbReference type="PANTHER" id="PTHR39168:SF1">
    <property type="entry name" value="TRANSCRIPTIONAL REGULATORY PROTEIN"/>
    <property type="match status" value="1"/>
</dbReference>
<dbReference type="InterPro" id="IPR036390">
    <property type="entry name" value="WH_DNA-bd_sf"/>
</dbReference>
<dbReference type="GO" id="GO:0097063">
    <property type="term" value="F:cadmium ion sensor activity"/>
    <property type="evidence" value="ECO:0007669"/>
    <property type="project" value="TreeGrafter"/>
</dbReference>
<dbReference type="GO" id="GO:0046686">
    <property type="term" value="P:response to cadmium ion"/>
    <property type="evidence" value="ECO:0007669"/>
    <property type="project" value="TreeGrafter"/>
</dbReference>
<dbReference type="Proteomes" id="UP000319138">
    <property type="component" value="Unassembled WGS sequence"/>
</dbReference>
<reference evidence="2 3" key="1">
    <citation type="submission" date="2019-07" db="EMBL/GenBank/DDBJ databases">
        <title>Gilliamella genomes.</title>
        <authorList>
            <person name="Zheng H."/>
        </authorList>
    </citation>
    <scope>NUCLEOTIDE SEQUENCE [LARGE SCALE GENOMIC DNA]</scope>
    <source>
        <strain evidence="2 3">W8131</strain>
    </source>
</reference>
<dbReference type="CDD" id="cd00090">
    <property type="entry name" value="HTH_ARSR"/>
    <property type="match status" value="1"/>
</dbReference>
<dbReference type="GO" id="GO:0010288">
    <property type="term" value="P:response to lead ion"/>
    <property type="evidence" value="ECO:0007669"/>
    <property type="project" value="TreeGrafter"/>
</dbReference>
<dbReference type="InterPro" id="IPR036388">
    <property type="entry name" value="WH-like_DNA-bd_sf"/>
</dbReference>
<protein>
    <submittedName>
        <fullName evidence="2">Winged helix-turn-helix transcriptional regulator</fullName>
    </submittedName>
</protein>
<dbReference type="InterPro" id="IPR052543">
    <property type="entry name" value="HTH_Metal-responsive_Reg"/>
</dbReference>
<dbReference type="GO" id="GO:0032791">
    <property type="term" value="F:lead ion binding"/>
    <property type="evidence" value="ECO:0007669"/>
    <property type="project" value="TreeGrafter"/>
</dbReference>
<dbReference type="PANTHER" id="PTHR39168">
    <property type="entry name" value="TRANSCRIPTIONAL REGULATOR-RELATED"/>
    <property type="match status" value="1"/>
</dbReference>
<dbReference type="GO" id="GO:0003700">
    <property type="term" value="F:DNA-binding transcription factor activity"/>
    <property type="evidence" value="ECO:0007669"/>
    <property type="project" value="InterPro"/>
</dbReference>
<feature type="domain" description="HTH arsR-type" evidence="1">
    <location>
        <begin position="1"/>
        <end position="96"/>
    </location>
</feature>
<dbReference type="Gene3D" id="1.10.10.10">
    <property type="entry name" value="Winged helix-like DNA-binding domain superfamily/Winged helix DNA-binding domain"/>
    <property type="match status" value="1"/>
</dbReference>
<dbReference type="PROSITE" id="PS50987">
    <property type="entry name" value="HTH_ARSR_2"/>
    <property type="match status" value="1"/>
</dbReference>
<dbReference type="RefSeq" id="WP_144187846.1">
    <property type="nucleotide sequence ID" value="NZ_VMHL01000001.1"/>
</dbReference>
<evidence type="ECO:0000313" key="3">
    <source>
        <dbReference type="Proteomes" id="UP000319138"/>
    </source>
</evidence>
<dbReference type="AlphaFoldDB" id="A0A556RSU7"/>
<evidence type="ECO:0000259" key="1">
    <source>
        <dbReference type="PROSITE" id="PS50987"/>
    </source>
</evidence>
<gene>
    <name evidence="2" type="ORF">FPQ14_01620</name>
</gene>
<comment type="caution">
    <text evidence="2">The sequence shown here is derived from an EMBL/GenBank/DDBJ whole genome shotgun (WGS) entry which is preliminary data.</text>
</comment>
<evidence type="ECO:0000313" key="2">
    <source>
        <dbReference type="EMBL" id="TSJ91982.1"/>
    </source>
</evidence>
<sequence>MSKLYCEDLIRFSDAMSDVSRIMIITELMNGRALSASWLANRLNLSPQATRFHLKKLEDVALIHHRVCGKHHYYEIKNQDTAMFIESTFNIIPPNDCLFLSNSKTKEKFKEARTCYKHLAGSWSVALTQSFINNEFIVIQDNFFVVTEKGKLFFNEHKLLFNTSNTACVGKRCIDFTEHRDHIGGPLGTLLLQSMLQQEWFKQNDNNRGLTITPKGRKNLNLLLIDK</sequence>
<name>A0A556RSU7_9GAMM</name>
<proteinExistence type="predicted"/>
<dbReference type="EMBL" id="VMHL01000001">
    <property type="protein sequence ID" value="TSJ91982.1"/>
    <property type="molecule type" value="Genomic_DNA"/>
</dbReference>
<accession>A0A556RSU7</accession>